<dbReference type="AlphaFoldDB" id="A0A2V0RB56"/>
<proteinExistence type="predicted"/>
<name>A0A2V0RB56_9ZZZZ</name>
<comment type="caution">
    <text evidence="1">The sequence shown here is derived from an EMBL/GenBank/DDBJ whole genome shotgun (WGS) entry which is preliminary data.</text>
</comment>
<sequence length="180" mass="19806">MRKVVGHKEEVHAELEVGTEQFAKLVVEVPQEGVGQTHLDSFEEDIRAKFVEEFAERGLATVEAPKVVVGGVRVDNFPWADLPIDRGRLGLCKKGRDFEVFDQGNRSKGVDVGMRRYWVICFGLGHTVGNLLGVEAFILVPEGIGAGIPFVTDRVELGGNSLQVVLRDGLEVRDAMGHRL</sequence>
<organism evidence="1">
    <name type="scientific">viral metagenome</name>
    <dbReference type="NCBI Taxonomy" id="1070528"/>
    <lineage>
        <taxon>unclassified sequences</taxon>
        <taxon>metagenomes</taxon>
        <taxon>organismal metagenomes</taxon>
    </lineage>
</organism>
<protein>
    <submittedName>
        <fullName evidence="1">Uncharacterized protein</fullName>
    </submittedName>
</protein>
<evidence type="ECO:0000313" key="1">
    <source>
        <dbReference type="EMBL" id="GBH22491.1"/>
    </source>
</evidence>
<dbReference type="EMBL" id="BDQC01000107">
    <property type="protein sequence ID" value="GBH22491.1"/>
    <property type="molecule type" value="Genomic_RNA"/>
</dbReference>
<reference evidence="1" key="1">
    <citation type="submission" date="2017-04" db="EMBL/GenBank/DDBJ databases">
        <title>Unveiling RNA virosphere associated with marine microorganisms.</title>
        <authorList>
            <person name="Urayama S."/>
            <person name="Takaki Y."/>
            <person name="Nishi S."/>
            <person name="Yoshida Y."/>
            <person name="Deguchi S."/>
            <person name="Takai K."/>
            <person name="Nunoura T."/>
        </authorList>
    </citation>
    <scope>NUCLEOTIDE SEQUENCE</scope>
</reference>
<accession>A0A2V0RB56</accession>